<keyword evidence="3" id="KW-1185">Reference proteome</keyword>
<evidence type="ECO:0000313" key="2">
    <source>
        <dbReference type="EMBL" id="OEH73776.1"/>
    </source>
</evidence>
<dbReference type="Proteomes" id="UP000095192">
    <property type="component" value="Unassembled WGS sequence"/>
</dbReference>
<protein>
    <submittedName>
        <fullName evidence="2">Uncharacterized protein</fullName>
    </submittedName>
</protein>
<dbReference type="VEuPathDB" id="ToxoDB:cyc_01322"/>
<evidence type="ECO:0000256" key="1">
    <source>
        <dbReference type="SAM" id="MobiDB-lite"/>
    </source>
</evidence>
<gene>
    <name evidence="2" type="ORF">cyc_01322</name>
</gene>
<comment type="caution">
    <text evidence="2">The sequence shown here is derived from an EMBL/GenBank/DDBJ whole genome shotgun (WGS) entry which is preliminary data.</text>
</comment>
<accession>A0A1D3CRF4</accession>
<organism evidence="2 3">
    <name type="scientific">Cyclospora cayetanensis</name>
    <dbReference type="NCBI Taxonomy" id="88456"/>
    <lineage>
        <taxon>Eukaryota</taxon>
        <taxon>Sar</taxon>
        <taxon>Alveolata</taxon>
        <taxon>Apicomplexa</taxon>
        <taxon>Conoidasida</taxon>
        <taxon>Coccidia</taxon>
        <taxon>Eucoccidiorida</taxon>
        <taxon>Eimeriorina</taxon>
        <taxon>Eimeriidae</taxon>
        <taxon>Cyclospora</taxon>
    </lineage>
</organism>
<feature type="region of interest" description="Disordered" evidence="1">
    <location>
        <begin position="101"/>
        <end position="127"/>
    </location>
</feature>
<sequence length="259" mass="27565">MRTFCASCEVETLGKLDMTLGDVKPFLSPSIAFRWFASAAAVQWQQELRNGPPAAGASACRAPLPQQQLLAQQHQTAADKWHAAACVLSAAAATAAGTAGGAHAVDSGAKGLHKPPEPPQAPPSLQETPLKETGEALARWLFASAAPQLEEETTARMRCFGTAMHELKRRRLEGIPEAAEAVRSLEHKTHEHMQQHQKGAMKCTDTAEEDPVEAYAVCLEACVLPCFSGAVPVLSLFLRNSSSAVGGGKKLNWLEHAGV</sequence>
<dbReference type="EMBL" id="JROU02002244">
    <property type="protein sequence ID" value="OEH73776.1"/>
    <property type="molecule type" value="Genomic_DNA"/>
</dbReference>
<name>A0A1D3CRF4_9EIME</name>
<dbReference type="InParanoid" id="A0A1D3CRF4"/>
<dbReference type="AlphaFoldDB" id="A0A1D3CRF4"/>
<proteinExistence type="predicted"/>
<reference evidence="2 3" key="1">
    <citation type="journal article" date="2016" name="BMC Genomics">
        <title>Comparative genomics reveals Cyclospora cayetanensis possesses coccidia-like metabolism and invasion components but unique surface antigens.</title>
        <authorList>
            <person name="Liu S."/>
            <person name="Wang L."/>
            <person name="Zheng H."/>
            <person name="Xu Z."/>
            <person name="Roellig D.M."/>
            <person name="Li N."/>
            <person name="Frace M.A."/>
            <person name="Tang K."/>
            <person name="Arrowood M.J."/>
            <person name="Moss D.M."/>
            <person name="Zhang L."/>
            <person name="Feng Y."/>
            <person name="Xiao L."/>
        </authorList>
    </citation>
    <scope>NUCLEOTIDE SEQUENCE [LARGE SCALE GENOMIC DNA]</scope>
    <source>
        <strain evidence="2 3">CHN_HEN01</strain>
    </source>
</reference>
<evidence type="ECO:0000313" key="3">
    <source>
        <dbReference type="Proteomes" id="UP000095192"/>
    </source>
</evidence>